<feature type="region of interest" description="Disordered" evidence="1">
    <location>
        <begin position="1"/>
        <end position="21"/>
    </location>
</feature>
<dbReference type="EMBL" id="SMAO01000001">
    <property type="protein sequence ID" value="TCT24225.1"/>
    <property type="molecule type" value="Genomic_DNA"/>
</dbReference>
<gene>
    <name evidence="3" type="ORF">EDC35_101546</name>
</gene>
<dbReference type="Pfam" id="PF02371">
    <property type="entry name" value="Transposase_20"/>
    <property type="match status" value="1"/>
</dbReference>
<evidence type="ECO:0000313" key="4">
    <source>
        <dbReference type="Proteomes" id="UP000295717"/>
    </source>
</evidence>
<evidence type="ECO:0000259" key="2">
    <source>
        <dbReference type="Pfam" id="PF02371"/>
    </source>
</evidence>
<dbReference type="InterPro" id="IPR047650">
    <property type="entry name" value="Transpos_IS110"/>
</dbReference>
<dbReference type="GO" id="GO:0003677">
    <property type="term" value="F:DNA binding"/>
    <property type="evidence" value="ECO:0007669"/>
    <property type="project" value="InterPro"/>
</dbReference>
<comment type="caution">
    <text evidence="3">The sequence shown here is derived from an EMBL/GenBank/DDBJ whole genome shotgun (WGS) entry which is preliminary data.</text>
</comment>
<protein>
    <submittedName>
        <fullName evidence="3">Transposase IS116/IS110/IS902 family protein</fullName>
    </submittedName>
</protein>
<sequence>MPIERQSGTSVHGRPRLSKAGPSGVRAILYMAAIVAIRYNPHVKALYERLLARGKSKMAALGAAMRKLVHLCFGVLKNQTPYQADYTKAA</sequence>
<evidence type="ECO:0000256" key="1">
    <source>
        <dbReference type="SAM" id="MobiDB-lite"/>
    </source>
</evidence>
<name>A0A4R3N5B3_9GAMM</name>
<reference evidence="3 4" key="1">
    <citation type="submission" date="2019-03" db="EMBL/GenBank/DDBJ databases">
        <title>Genomic Encyclopedia of Type Strains, Phase IV (KMG-IV): sequencing the most valuable type-strain genomes for metagenomic binning, comparative biology and taxonomic classification.</title>
        <authorList>
            <person name="Goeker M."/>
        </authorList>
    </citation>
    <scope>NUCLEOTIDE SEQUENCE [LARGE SCALE GENOMIC DNA]</scope>
    <source>
        <strain evidence="3 4">DSM 13587</strain>
    </source>
</reference>
<dbReference type="PANTHER" id="PTHR33055:SF3">
    <property type="entry name" value="PUTATIVE TRANSPOSASE FOR IS117-RELATED"/>
    <property type="match status" value="1"/>
</dbReference>
<dbReference type="Proteomes" id="UP000295717">
    <property type="component" value="Unassembled WGS sequence"/>
</dbReference>
<dbReference type="PANTHER" id="PTHR33055">
    <property type="entry name" value="TRANSPOSASE FOR INSERTION SEQUENCE ELEMENT IS1111A"/>
    <property type="match status" value="1"/>
</dbReference>
<organism evidence="3 4">
    <name type="scientific">Thiobaca trueperi</name>
    <dbReference type="NCBI Taxonomy" id="127458"/>
    <lineage>
        <taxon>Bacteria</taxon>
        <taxon>Pseudomonadati</taxon>
        <taxon>Pseudomonadota</taxon>
        <taxon>Gammaproteobacteria</taxon>
        <taxon>Chromatiales</taxon>
        <taxon>Chromatiaceae</taxon>
        <taxon>Thiobaca</taxon>
    </lineage>
</organism>
<feature type="domain" description="Transposase IS116/IS110/IS902 C-terminal" evidence="2">
    <location>
        <begin position="2"/>
        <end position="48"/>
    </location>
</feature>
<feature type="compositionally biased region" description="Polar residues" evidence="1">
    <location>
        <begin position="1"/>
        <end position="10"/>
    </location>
</feature>
<dbReference type="AlphaFoldDB" id="A0A4R3N5B3"/>
<dbReference type="GO" id="GO:0006313">
    <property type="term" value="P:DNA transposition"/>
    <property type="evidence" value="ECO:0007669"/>
    <property type="project" value="InterPro"/>
</dbReference>
<dbReference type="InterPro" id="IPR003346">
    <property type="entry name" value="Transposase_20"/>
</dbReference>
<accession>A0A4R3N5B3</accession>
<proteinExistence type="predicted"/>
<evidence type="ECO:0000313" key="3">
    <source>
        <dbReference type="EMBL" id="TCT24225.1"/>
    </source>
</evidence>
<keyword evidence="4" id="KW-1185">Reference proteome</keyword>
<dbReference type="GO" id="GO:0004803">
    <property type="term" value="F:transposase activity"/>
    <property type="evidence" value="ECO:0007669"/>
    <property type="project" value="InterPro"/>
</dbReference>